<proteinExistence type="predicted"/>
<dbReference type="EMBL" id="JAEAOA010001777">
    <property type="protein sequence ID" value="KAK3610328.1"/>
    <property type="molecule type" value="Genomic_DNA"/>
</dbReference>
<reference evidence="1" key="2">
    <citation type="journal article" date="2021" name="Genome Biol. Evol.">
        <title>Developing a high-quality reference genome for a parasitic bivalve with doubly uniparental inheritance (Bivalvia: Unionida).</title>
        <authorList>
            <person name="Smith C.H."/>
        </authorList>
    </citation>
    <scope>NUCLEOTIDE SEQUENCE</scope>
    <source>
        <strain evidence="1">CHS0354</strain>
        <tissue evidence="1">Mantle</tissue>
    </source>
</reference>
<dbReference type="Proteomes" id="UP001195483">
    <property type="component" value="Unassembled WGS sequence"/>
</dbReference>
<organism evidence="1 2">
    <name type="scientific">Potamilus streckersoni</name>
    <dbReference type="NCBI Taxonomy" id="2493646"/>
    <lineage>
        <taxon>Eukaryota</taxon>
        <taxon>Metazoa</taxon>
        <taxon>Spiralia</taxon>
        <taxon>Lophotrochozoa</taxon>
        <taxon>Mollusca</taxon>
        <taxon>Bivalvia</taxon>
        <taxon>Autobranchia</taxon>
        <taxon>Heteroconchia</taxon>
        <taxon>Palaeoheterodonta</taxon>
        <taxon>Unionida</taxon>
        <taxon>Unionoidea</taxon>
        <taxon>Unionidae</taxon>
        <taxon>Ambleminae</taxon>
        <taxon>Lampsilini</taxon>
        <taxon>Potamilus</taxon>
    </lineage>
</organism>
<accession>A0AAE0TIN6</accession>
<reference evidence="1" key="3">
    <citation type="submission" date="2023-05" db="EMBL/GenBank/DDBJ databases">
        <authorList>
            <person name="Smith C.H."/>
        </authorList>
    </citation>
    <scope>NUCLEOTIDE SEQUENCE</scope>
    <source>
        <strain evidence="1">CHS0354</strain>
        <tissue evidence="1">Mantle</tissue>
    </source>
</reference>
<protein>
    <submittedName>
        <fullName evidence="1">Uncharacterized protein</fullName>
    </submittedName>
</protein>
<gene>
    <name evidence="1" type="ORF">CHS0354_029798</name>
</gene>
<name>A0AAE0TIN6_9BIVA</name>
<dbReference type="AlphaFoldDB" id="A0AAE0TIN6"/>
<keyword evidence="2" id="KW-1185">Reference proteome</keyword>
<sequence length="173" mass="19594">MCNLKLTENIEKTDSEIQLQADVLEGKFRLISMERYVSNHSSEYFSFSRGSIPDLYKICSECGKSATLERHPDRSLELSGEAMKPFYHMWSRSQELNHKMDKDPKVIAPPFAEDVLSESSTNVYLSEDSDINMLVALRYQGSRVLNCHKLFAIVNVPTAAQNVFLAAIIGEII</sequence>
<evidence type="ECO:0000313" key="2">
    <source>
        <dbReference type="Proteomes" id="UP001195483"/>
    </source>
</evidence>
<comment type="caution">
    <text evidence="1">The sequence shown here is derived from an EMBL/GenBank/DDBJ whole genome shotgun (WGS) entry which is preliminary data.</text>
</comment>
<evidence type="ECO:0000313" key="1">
    <source>
        <dbReference type="EMBL" id="KAK3610328.1"/>
    </source>
</evidence>
<reference evidence="1" key="1">
    <citation type="journal article" date="2021" name="Genome Biol. Evol.">
        <title>A High-Quality Reference Genome for a Parasitic Bivalve with Doubly Uniparental Inheritance (Bivalvia: Unionida).</title>
        <authorList>
            <person name="Smith C.H."/>
        </authorList>
    </citation>
    <scope>NUCLEOTIDE SEQUENCE</scope>
    <source>
        <strain evidence="1">CHS0354</strain>
    </source>
</reference>